<dbReference type="RefSeq" id="WP_135207147.1">
    <property type="nucleotide sequence ID" value="NZ_SPVF01000132.1"/>
</dbReference>
<dbReference type="PANTHER" id="PTHR12461:SF105">
    <property type="entry name" value="HYPOXIA-INDUCIBLE FACTOR 1-ALPHA INHIBITOR"/>
    <property type="match status" value="1"/>
</dbReference>
<evidence type="ECO:0000313" key="2">
    <source>
        <dbReference type="EMBL" id="TFW20370.1"/>
    </source>
</evidence>
<dbReference type="AlphaFoldDB" id="A0A4Y9SDC1"/>
<accession>A0A4Y9SDC1</accession>
<protein>
    <submittedName>
        <fullName evidence="2">Cupin-like domain-containing protein</fullName>
    </submittedName>
</protein>
<keyword evidence="3" id="KW-1185">Reference proteome</keyword>
<dbReference type="Pfam" id="PF13621">
    <property type="entry name" value="Cupin_8"/>
    <property type="match status" value="1"/>
</dbReference>
<comment type="caution">
    <text evidence="2">The sequence shown here is derived from an EMBL/GenBank/DDBJ whole genome shotgun (WGS) entry which is preliminary data.</text>
</comment>
<dbReference type="Proteomes" id="UP000298438">
    <property type="component" value="Unassembled WGS sequence"/>
</dbReference>
<reference evidence="2 3" key="1">
    <citation type="submission" date="2019-03" db="EMBL/GenBank/DDBJ databases">
        <title>Draft Genome Sequence of Massilia arenosa sp. nov., a Novel Massilia Species Isolated from a Sandy-loam Maize Soil.</title>
        <authorList>
            <person name="Raths R."/>
            <person name="Peta V."/>
            <person name="Bucking H."/>
        </authorList>
    </citation>
    <scope>NUCLEOTIDE SEQUENCE [LARGE SCALE GENOMIC DNA]</scope>
    <source>
        <strain evidence="2 3">MC02</strain>
    </source>
</reference>
<name>A0A4Y9SDC1_9BURK</name>
<evidence type="ECO:0000313" key="3">
    <source>
        <dbReference type="Proteomes" id="UP000298438"/>
    </source>
</evidence>
<dbReference type="EMBL" id="SPVF01000132">
    <property type="protein sequence ID" value="TFW20370.1"/>
    <property type="molecule type" value="Genomic_DNA"/>
</dbReference>
<proteinExistence type="predicted"/>
<evidence type="ECO:0000259" key="1">
    <source>
        <dbReference type="PROSITE" id="PS51184"/>
    </source>
</evidence>
<dbReference type="OrthoDB" id="479699at2"/>
<dbReference type="SUPFAM" id="SSF51197">
    <property type="entry name" value="Clavaminate synthase-like"/>
    <property type="match status" value="1"/>
</dbReference>
<sequence>MPSISDSPAAPSQLRAIREVHGLTPQTLTDDLLASTEPLILRGLVSEWPATQAGLRSAADGDAYLRQFYRDATVNAMLGTPEIKGRFFYNEDVTGFNFFTTRARLDAVLAEMRDHLDDEQPPAIYVGSTTIETALPGFREANDLQLGARDPLASIWIGNRSRIAAHYDLPDNIACVVMGRRRFTLFPPEQLANLYVGPLDFTPAGQAISMVDFHQPDLQRFPRFAEALRHAHVAEMEPGDALFIPSMWWHHVEALDRFNVLVNYWWRQAPGYMDTPTNALMLAVLTMRGLPPEQRAAWQEIFRHYIFEPSEESLAHIPPHARHALAPLTEDGARVLRGQLLKRLNR</sequence>
<feature type="domain" description="JmjC" evidence="1">
    <location>
        <begin position="110"/>
        <end position="281"/>
    </location>
</feature>
<organism evidence="2 3">
    <name type="scientific">Zemynaea arenosa</name>
    <dbReference type="NCBI Taxonomy" id="2561931"/>
    <lineage>
        <taxon>Bacteria</taxon>
        <taxon>Pseudomonadati</taxon>
        <taxon>Pseudomonadota</taxon>
        <taxon>Betaproteobacteria</taxon>
        <taxon>Burkholderiales</taxon>
        <taxon>Oxalobacteraceae</taxon>
        <taxon>Telluria group</taxon>
        <taxon>Zemynaea</taxon>
    </lineage>
</organism>
<dbReference type="InterPro" id="IPR041667">
    <property type="entry name" value="Cupin_8"/>
</dbReference>
<dbReference type="PANTHER" id="PTHR12461">
    <property type="entry name" value="HYPOXIA-INDUCIBLE FACTOR 1 ALPHA INHIBITOR-RELATED"/>
    <property type="match status" value="1"/>
</dbReference>
<dbReference type="PROSITE" id="PS51184">
    <property type="entry name" value="JMJC"/>
    <property type="match status" value="1"/>
</dbReference>
<gene>
    <name evidence="2" type="ORF">E4L96_10380</name>
</gene>
<dbReference type="Gene3D" id="2.60.120.650">
    <property type="entry name" value="Cupin"/>
    <property type="match status" value="1"/>
</dbReference>
<dbReference type="SMART" id="SM00558">
    <property type="entry name" value="JmjC"/>
    <property type="match status" value="1"/>
</dbReference>
<dbReference type="InterPro" id="IPR003347">
    <property type="entry name" value="JmjC_dom"/>
</dbReference>